<evidence type="ECO:0000313" key="3">
    <source>
        <dbReference type="Proteomes" id="UP001595379"/>
    </source>
</evidence>
<comment type="caution">
    <text evidence="2">The sequence shown here is derived from an EMBL/GenBank/DDBJ whole genome shotgun (WGS) entry which is preliminary data.</text>
</comment>
<feature type="region of interest" description="Disordered" evidence="1">
    <location>
        <begin position="58"/>
        <end position="82"/>
    </location>
</feature>
<name>A0ABV6ZUK2_9PROT</name>
<dbReference type="RefSeq" id="WP_343164005.1">
    <property type="nucleotide sequence ID" value="NZ_JBHRSV010000001.1"/>
</dbReference>
<reference evidence="3" key="1">
    <citation type="journal article" date="2019" name="Int. J. Syst. Evol. Microbiol.">
        <title>The Global Catalogue of Microorganisms (GCM) 10K type strain sequencing project: providing services to taxonomists for standard genome sequencing and annotation.</title>
        <authorList>
            <consortium name="The Broad Institute Genomics Platform"/>
            <consortium name="The Broad Institute Genome Sequencing Center for Infectious Disease"/>
            <person name="Wu L."/>
            <person name="Ma J."/>
        </authorList>
    </citation>
    <scope>NUCLEOTIDE SEQUENCE [LARGE SCALE GENOMIC DNA]</scope>
    <source>
        <strain evidence="3">KCTC 52487</strain>
    </source>
</reference>
<accession>A0ABV6ZUK2</accession>
<proteinExistence type="predicted"/>
<evidence type="ECO:0000256" key="1">
    <source>
        <dbReference type="SAM" id="MobiDB-lite"/>
    </source>
</evidence>
<dbReference type="Proteomes" id="UP001595379">
    <property type="component" value="Unassembled WGS sequence"/>
</dbReference>
<organism evidence="2 3">
    <name type="scientific">Hyphobacterium vulgare</name>
    <dbReference type="NCBI Taxonomy" id="1736751"/>
    <lineage>
        <taxon>Bacteria</taxon>
        <taxon>Pseudomonadati</taxon>
        <taxon>Pseudomonadota</taxon>
        <taxon>Alphaproteobacteria</taxon>
        <taxon>Maricaulales</taxon>
        <taxon>Maricaulaceae</taxon>
        <taxon>Hyphobacterium</taxon>
    </lineage>
</organism>
<gene>
    <name evidence="2" type="ORF">ACFOOR_03305</name>
</gene>
<sequence length="82" mass="9195">MTNDYCTPEGARRLKQRIEAYWSERGYNVSVDLVDAGFMPAMRSARTDVRSDMVNGMPRRTVAANDHGPSSANDSELERRSA</sequence>
<dbReference type="EMBL" id="JBHRSV010000001">
    <property type="protein sequence ID" value="MFC2925126.1"/>
    <property type="molecule type" value="Genomic_DNA"/>
</dbReference>
<protein>
    <submittedName>
        <fullName evidence="2">Phosphoglycolate phosphatase</fullName>
    </submittedName>
</protein>
<evidence type="ECO:0000313" key="2">
    <source>
        <dbReference type="EMBL" id="MFC2925126.1"/>
    </source>
</evidence>
<keyword evidence="3" id="KW-1185">Reference proteome</keyword>